<sequence length="177" mass="19207">MSVKLKRFTPFAFLLLAVACTKEAPVQPEPAPEEPGTVVVIENNVNKDLLLHMVNEVRSQGCNCGNSVMPPVQPLSWNILLELAAAKHSKDMVDRKYFSHTSPDGATPQARITAAGYKYSWSGENIASGFSKEAEVISGWLKSEGHCKNLMSANYKEMGVGRANGVWTQVFAAPAGK</sequence>
<dbReference type="InterPro" id="IPR014044">
    <property type="entry name" value="CAP_dom"/>
</dbReference>
<keyword evidence="1" id="KW-0732">Signal</keyword>
<dbReference type="Pfam" id="PF00188">
    <property type="entry name" value="CAP"/>
    <property type="match status" value="1"/>
</dbReference>
<dbReference type="EMBL" id="CP029600">
    <property type="protein sequence ID" value="AWO01509.1"/>
    <property type="molecule type" value="Genomic_DNA"/>
</dbReference>
<protein>
    <recommendedName>
        <fullName evidence="2">SCP domain-containing protein</fullName>
    </recommendedName>
</protein>
<dbReference type="PANTHER" id="PTHR31157:SF1">
    <property type="entry name" value="SCP DOMAIN-CONTAINING PROTEIN"/>
    <property type="match status" value="1"/>
</dbReference>
<dbReference type="PROSITE" id="PS51257">
    <property type="entry name" value="PROKAR_LIPOPROTEIN"/>
    <property type="match status" value="1"/>
</dbReference>
<organism evidence="3 4">
    <name type="scientific">Chitinophaga alhagiae</name>
    <dbReference type="NCBI Taxonomy" id="2203219"/>
    <lineage>
        <taxon>Bacteria</taxon>
        <taxon>Pseudomonadati</taxon>
        <taxon>Bacteroidota</taxon>
        <taxon>Chitinophagia</taxon>
        <taxon>Chitinophagales</taxon>
        <taxon>Chitinophagaceae</taxon>
        <taxon>Chitinophaga</taxon>
    </lineage>
</organism>
<accession>A0ABM6WC57</accession>
<evidence type="ECO:0000313" key="4">
    <source>
        <dbReference type="Proteomes" id="UP000246099"/>
    </source>
</evidence>
<proteinExistence type="predicted"/>
<dbReference type="Gene3D" id="3.40.33.10">
    <property type="entry name" value="CAP"/>
    <property type="match status" value="1"/>
</dbReference>
<evidence type="ECO:0000259" key="2">
    <source>
        <dbReference type="Pfam" id="PF00188"/>
    </source>
</evidence>
<dbReference type="Proteomes" id="UP000246099">
    <property type="component" value="Chromosome"/>
</dbReference>
<dbReference type="SUPFAM" id="SSF55797">
    <property type="entry name" value="PR-1-like"/>
    <property type="match status" value="1"/>
</dbReference>
<evidence type="ECO:0000256" key="1">
    <source>
        <dbReference type="SAM" id="SignalP"/>
    </source>
</evidence>
<dbReference type="CDD" id="cd05379">
    <property type="entry name" value="CAP_bacterial"/>
    <property type="match status" value="1"/>
</dbReference>
<reference evidence="3 4" key="1">
    <citation type="submission" date="2018-05" db="EMBL/GenBank/DDBJ databases">
        <title>Chitinophaga sp. nov., isolated from rhizosphere soil of Alhagi.</title>
        <authorList>
            <person name="Liu Y."/>
        </authorList>
    </citation>
    <scope>NUCLEOTIDE SEQUENCE [LARGE SCALE GENOMIC DNA]</scope>
    <source>
        <strain evidence="3 4">T22</strain>
    </source>
</reference>
<feature type="signal peptide" evidence="1">
    <location>
        <begin position="1"/>
        <end position="24"/>
    </location>
</feature>
<gene>
    <name evidence="3" type="ORF">DLD77_07290</name>
</gene>
<dbReference type="RefSeq" id="WP_119077722.1">
    <property type="nucleotide sequence ID" value="NZ_CP029600.1"/>
</dbReference>
<feature type="chain" id="PRO_5047001704" description="SCP domain-containing protein" evidence="1">
    <location>
        <begin position="25"/>
        <end position="177"/>
    </location>
</feature>
<keyword evidence="4" id="KW-1185">Reference proteome</keyword>
<feature type="domain" description="SCP" evidence="2">
    <location>
        <begin position="52"/>
        <end position="165"/>
    </location>
</feature>
<evidence type="ECO:0000313" key="3">
    <source>
        <dbReference type="EMBL" id="AWO01509.1"/>
    </source>
</evidence>
<dbReference type="InterPro" id="IPR035940">
    <property type="entry name" value="CAP_sf"/>
</dbReference>
<name>A0ABM6WC57_9BACT</name>
<dbReference type="PANTHER" id="PTHR31157">
    <property type="entry name" value="SCP DOMAIN-CONTAINING PROTEIN"/>
    <property type="match status" value="1"/>
</dbReference>